<evidence type="ECO:0000256" key="4">
    <source>
        <dbReference type="ARBA" id="ARBA00023163"/>
    </source>
</evidence>
<comment type="similarity">
    <text evidence="1">Belongs to the DtxR/MntR family.</text>
</comment>
<dbReference type="Pfam" id="PF02742">
    <property type="entry name" value="Fe_dep_repr_C"/>
    <property type="match status" value="1"/>
</dbReference>
<comment type="caution">
    <text evidence="6">The sequence shown here is derived from an EMBL/GenBank/DDBJ whole genome shotgun (WGS) entry which is preliminary data.</text>
</comment>
<keyword evidence="3" id="KW-0238">DNA-binding</keyword>
<dbReference type="EMBL" id="MFYX01000139">
    <property type="protein sequence ID" value="OGK00863.1"/>
    <property type="molecule type" value="Genomic_DNA"/>
</dbReference>
<keyword evidence="2" id="KW-0805">Transcription regulation</keyword>
<reference evidence="6 7" key="1">
    <citation type="journal article" date="2016" name="Nat. Commun.">
        <title>Thousands of microbial genomes shed light on interconnected biogeochemical processes in an aquifer system.</title>
        <authorList>
            <person name="Anantharaman K."/>
            <person name="Brown C.T."/>
            <person name="Hug L.A."/>
            <person name="Sharon I."/>
            <person name="Castelle C.J."/>
            <person name="Probst A.J."/>
            <person name="Thomas B.C."/>
            <person name="Singh A."/>
            <person name="Wilkins M.J."/>
            <person name="Karaoz U."/>
            <person name="Brodie E.L."/>
            <person name="Williams K.H."/>
            <person name="Hubbard S.S."/>
            <person name="Banfield J.F."/>
        </authorList>
    </citation>
    <scope>NUCLEOTIDE SEQUENCE [LARGE SCALE GENOMIC DNA]</scope>
</reference>
<protein>
    <recommendedName>
        <fullName evidence="5">HTH dtxR-type domain-containing protein</fullName>
    </recommendedName>
</protein>
<gene>
    <name evidence="6" type="ORF">A2519_08010</name>
</gene>
<evidence type="ECO:0000256" key="3">
    <source>
        <dbReference type="ARBA" id="ARBA00023125"/>
    </source>
</evidence>
<keyword evidence="4" id="KW-0804">Transcription</keyword>
<accession>A0A1F7F2S2</accession>
<proteinExistence type="inferred from homology"/>
<organism evidence="6 7">
    <name type="scientific">Candidatus Raymondbacteria bacterium RIFOXYD12_FULL_49_13</name>
    <dbReference type="NCBI Taxonomy" id="1817890"/>
    <lineage>
        <taxon>Bacteria</taxon>
        <taxon>Raymondiibacteriota</taxon>
    </lineage>
</organism>
<dbReference type="InterPro" id="IPR036421">
    <property type="entry name" value="Fe_dep_repressor_sf"/>
</dbReference>
<dbReference type="GO" id="GO:0003700">
    <property type="term" value="F:DNA-binding transcription factor activity"/>
    <property type="evidence" value="ECO:0007669"/>
    <property type="project" value="InterPro"/>
</dbReference>
<dbReference type="Pfam" id="PF01325">
    <property type="entry name" value="Fe_dep_repress"/>
    <property type="match status" value="1"/>
</dbReference>
<dbReference type="Gene3D" id="1.10.60.10">
    <property type="entry name" value="Iron dependent repressor, metal binding and dimerisation domain"/>
    <property type="match status" value="1"/>
</dbReference>
<dbReference type="Proteomes" id="UP000179243">
    <property type="component" value="Unassembled WGS sequence"/>
</dbReference>
<dbReference type="PANTHER" id="PTHR33238">
    <property type="entry name" value="IRON (METAL) DEPENDENT REPRESSOR, DTXR FAMILY"/>
    <property type="match status" value="1"/>
</dbReference>
<evidence type="ECO:0000256" key="1">
    <source>
        <dbReference type="ARBA" id="ARBA00007871"/>
    </source>
</evidence>
<dbReference type="InterPro" id="IPR001367">
    <property type="entry name" value="Fe_dep_repressor"/>
</dbReference>
<name>A0A1F7F2S2_UNCRA</name>
<sequence>MSGASSESIEDYLETILILDKEVPAVRLKDISKKRGVSMPSAHNALHVLENEGFVTHEHYGYITLTEKGRRTAEGIYTAHCALVEFLTSVLKVNPKIAEAEACGMEHALSTDTLDRLIKFTRKTKE</sequence>
<dbReference type="PANTHER" id="PTHR33238:SF7">
    <property type="entry name" value="IRON-DEPENDENT TRANSCRIPTIONAL REGULATOR"/>
    <property type="match status" value="1"/>
</dbReference>
<dbReference type="AlphaFoldDB" id="A0A1F7F2S2"/>
<dbReference type="InterPro" id="IPR036390">
    <property type="entry name" value="WH_DNA-bd_sf"/>
</dbReference>
<evidence type="ECO:0000256" key="2">
    <source>
        <dbReference type="ARBA" id="ARBA00023015"/>
    </source>
</evidence>
<evidence type="ECO:0000313" key="6">
    <source>
        <dbReference type="EMBL" id="OGK00863.1"/>
    </source>
</evidence>
<dbReference type="PROSITE" id="PS50944">
    <property type="entry name" value="HTH_DTXR"/>
    <property type="match status" value="1"/>
</dbReference>
<dbReference type="GO" id="GO:0046914">
    <property type="term" value="F:transition metal ion binding"/>
    <property type="evidence" value="ECO:0007669"/>
    <property type="project" value="InterPro"/>
</dbReference>
<evidence type="ECO:0000259" key="5">
    <source>
        <dbReference type="PROSITE" id="PS50944"/>
    </source>
</evidence>
<dbReference type="Gene3D" id="1.10.10.10">
    <property type="entry name" value="Winged helix-like DNA-binding domain superfamily/Winged helix DNA-binding domain"/>
    <property type="match status" value="1"/>
</dbReference>
<evidence type="ECO:0000313" key="7">
    <source>
        <dbReference type="Proteomes" id="UP000179243"/>
    </source>
</evidence>
<dbReference type="InterPro" id="IPR050536">
    <property type="entry name" value="DtxR_MntR_Metal-Reg"/>
</dbReference>
<dbReference type="InterPro" id="IPR022687">
    <property type="entry name" value="HTH_DTXR"/>
</dbReference>
<dbReference type="SMART" id="SM00529">
    <property type="entry name" value="HTH_DTXR"/>
    <property type="match status" value="1"/>
</dbReference>
<dbReference type="SUPFAM" id="SSF46785">
    <property type="entry name" value="Winged helix' DNA-binding domain"/>
    <property type="match status" value="1"/>
</dbReference>
<feature type="domain" description="HTH dtxR-type" evidence="5">
    <location>
        <begin position="1"/>
        <end position="66"/>
    </location>
</feature>
<dbReference type="SUPFAM" id="SSF47979">
    <property type="entry name" value="Iron-dependent repressor protein, dimerization domain"/>
    <property type="match status" value="1"/>
</dbReference>
<dbReference type="InterPro" id="IPR022689">
    <property type="entry name" value="Iron_dep_repressor"/>
</dbReference>
<dbReference type="GO" id="GO:0003677">
    <property type="term" value="F:DNA binding"/>
    <property type="evidence" value="ECO:0007669"/>
    <property type="project" value="UniProtKB-KW"/>
</dbReference>
<dbReference type="GO" id="GO:0046983">
    <property type="term" value="F:protein dimerization activity"/>
    <property type="evidence" value="ECO:0007669"/>
    <property type="project" value="InterPro"/>
</dbReference>
<dbReference type="InterPro" id="IPR036388">
    <property type="entry name" value="WH-like_DNA-bd_sf"/>
</dbReference>